<sequence>MADQQIGQLLDTLGVTTDLDDGDLVTDALVILKILQPDGSIALSIAATDTRDWINQTGLLRAAIDISEGRIRRDEDND</sequence>
<keyword evidence="2" id="KW-1185">Reference proteome</keyword>
<reference evidence="1" key="1">
    <citation type="submission" date="2022-03" db="EMBL/GenBank/DDBJ databases">
        <authorList>
            <person name="Leyn A S."/>
        </authorList>
    </citation>
    <scope>NUCLEOTIDE SEQUENCE</scope>
    <source>
        <strain evidence="1">Streptomyces globisporus 4-3</strain>
    </source>
</reference>
<dbReference type="EMBL" id="CAKXYP010000025">
    <property type="protein sequence ID" value="CAH9419498.1"/>
    <property type="molecule type" value="Genomic_DNA"/>
</dbReference>
<proteinExistence type="predicted"/>
<organism evidence="1 2">
    <name type="scientific">Streptomyces globisporus</name>
    <dbReference type="NCBI Taxonomy" id="1908"/>
    <lineage>
        <taxon>Bacteria</taxon>
        <taxon>Bacillati</taxon>
        <taxon>Actinomycetota</taxon>
        <taxon>Actinomycetes</taxon>
        <taxon>Kitasatosporales</taxon>
        <taxon>Streptomycetaceae</taxon>
        <taxon>Streptomyces</taxon>
    </lineage>
</organism>
<name>A0ABN8VAW6_STRGL</name>
<protein>
    <submittedName>
        <fullName evidence="1">Uncharacterized protein</fullName>
    </submittedName>
</protein>
<dbReference type="Proteomes" id="UP001154015">
    <property type="component" value="Unassembled WGS sequence"/>
</dbReference>
<gene>
    <name evidence="1" type="ORF">SGL43_06553</name>
</gene>
<accession>A0ABN8VAW6</accession>
<comment type="caution">
    <text evidence="1">The sequence shown here is derived from an EMBL/GenBank/DDBJ whole genome shotgun (WGS) entry which is preliminary data.</text>
</comment>
<evidence type="ECO:0000313" key="2">
    <source>
        <dbReference type="Proteomes" id="UP001154015"/>
    </source>
</evidence>
<dbReference type="RefSeq" id="WP_318575472.1">
    <property type="nucleotide sequence ID" value="NZ_CAKXYP010000025.1"/>
</dbReference>
<evidence type="ECO:0000313" key="1">
    <source>
        <dbReference type="EMBL" id="CAH9419498.1"/>
    </source>
</evidence>